<evidence type="ECO:0000313" key="7">
    <source>
        <dbReference type="EMBL" id="THH16781.1"/>
    </source>
</evidence>
<dbReference type="OrthoDB" id="3156807at2759"/>
<keyword evidence="8" id="KW-1185">Reference proteome</keyword>
<evidence type="ECO:0000313" key="8">
    <source>
        <dbReference type="Proteomes" id="UP000310158"/>
    </source>
</evidence>
<dbReference type="SUPFAM" id="SSF48452">
    <property type="entry name" value="TPR-like"/>
    <property type="match status" value="1"/>
</dbReference>
<evidence type="ECO:0000256" key="5">
    <source>
        <dbReference type="PROSITE-ProRule" id="PRU00560"/>
    </source>
</evidence>
<reference evidence="7 8" key="1">
    <citation type="submission" date="2019-02" db="EMBL/GenBank/DDBJ databases">
        <title>Genome sequencing of the rare red list fungi Bondarzewia mesenterica.</title>
        <authorList>
            <person name="Buettner E."/>
            <person name="Kellner H."/>
        </authorList>
    </citation>
    <scope>NUCLEOTIDE SEQUENCE [LARGE SCALE GENOMIC DNA]</scope>
    <source>
        <strain evidence="7 8">DSM 108281</strain>
    </source>
</reference>
<keyword evidence="4 5" id="KW-0067">ATP-binding</keyword>
<sequence>MDPRADFASNKYTDILIGLNIFKPELLLNDEDLDAALDVLEGTLDSESVATILTHAMQKTFAFEFVISVVKEDVFSFLSNWILDKFPATLDDYDPNLLTMRLLGQLHLSLFSVEFPSDHQPESLDPCMRAVALAPPVLAALPDIVEHTEIYTNDSEAASRTNPRPRARKMSKVMARSSMMINMKPFRDMDVEAPTNPTAAKELAAQILADQKGILEHFLGIVRWPALRPIFKQAYLSQRRPSPEPQVQPEVSLSVTDDSPVTTPFTYASQSLRASLYHESAEGFGQWRIYLSGRAEEDLRAQRRGDAKSFEIVWNKLRELSNGRFTETTHKKLTGPQTPIPIFQARLPGDLRIVYQVDCTQEYETDHGHQGIFFPLVDGANVDDIFYPVLTIFGLYNHSAISREFWDNVGRIKARRFGKEYSDRCRLREHPRHTGEDVFSPISFPASQEKEIEETQLEIPDLVANDLEDLHSLLALEKYVAASQNVLNSLLADDDVAHIFRVSPQEQQVIEHTHSCYVLGRSGTGKTTTMLFKMFGIERAWVHSGCIGARPRQVFVTKSRVLAEKVEEYFTKVLRSFAHGSHVPPHLITMLERGKTRGDRGLVDAEEDVNWRNDLPLKFSELTDSHYPLFITFDKIEALVNADMDLKVKSSGQRRLSLHQKQRFVSTVASGRSMVTFETFEDEYWPHFPQNLRKGLAPSLVFDEFIGVIKGSQESLKYRKRRLDRTAYNNLSFRTRPVFADRRDVLYSLFESYSKRKIERDDRDAADRTHEVLNGIQENGLVGKKFDFLYVDEVQDLLMVDTLLLRCLCKNPDGLFWAGDTAQTISFGSAFRFNDLTSFLYEIERKSLNHTRSRALKKPEFFQLLTNYRSHAGIVNCAHSVIELVKEFWINSIDILDRERGIIDGMRPLFFNGWNESRFNDFFSSAGGPIELGQDQCIIVRDDSAREKLYKKIGQYTRARGWNLMMHVLIYNVFADSPVDVKQWWRIIDAAPGGRSDQSSRAQVGNENAGVCNELKFLYVAITRARKNLWFVDESEVCMPMKKYWIDQNLVEVRSPGEGIAQFAVASKPEEWAGRARGLFDQHQFYQAMLGFKRANMPREAAVAAAYRRRRQARQEGKKPAYLDAADAFFACGSDTSTENEINTYFRIAGECYVEARKYDRAAKAYRRASMYTEAAFYFMKARMLDEAVSILKMNEVAIDVAEKITNTARCTYLNDGKLEQAAELFQDEEEQEDFMRDLDFGLAHAQFLEKNGKYVDAAEHYIQEGRIMYAIEILLKDSSNPEALRKAKSHILSRLWIHLSFGVHPNSLSVESDLEVQDLFEHLAKLSPDALDPDDRREAEMFRAIYSYDMEVLKRLGHWYSQPGQNKPAALLCLDHLFDDLDQLETSTQLQAVFSLSLFYAYACLMSEVIMHEKPWASDSIRKLFALERDPVSEDQLTIHSGTFVAYVLSKDGVQPSRINSDPDALQIPNWQLPRTLRKSLTTRLQAKTLDENQRVSVVDVFNPCVDGDTFGHCRKPHCHLVHQIDVQWFNRRVRFHLQQISIVNIIQSLPFSDFAFVTRMQQRRLWLDRLDNVLNPLFPRHGSSSVFRIDMIPEAPSALQVVKLWIPDVLYNLNPSRPELQRPFLTNFLKAITTGYRLEEKVIGICLSQVPCVHSPRQWHPRLRGQDRSVYALKSLVGFMRGTDDIFSLSRGASFFAYIVGRRFPIHIGVICQLLDRLCGLFVLAHNFRGTSLHGVTLPRAWLIDLWKDLDAFKNQPHGSYKMIVDAIPALLDRVNLLSLTADSRFKPRELNRDIAVSMSIARICRAICLLGYNIEDGGAVQWEVFQTVTSLTSAGSNFPMIYEPFVLAKDWDDLMEAVWASAADDSPLDEMIELYSDRNPEDWVTPRGVRRVIFHDIDDIPSLLDPHTPYRLPRIAKANTARHIKQVDGPNIAEDISGHISTHGEIDGDSNTVHHAIESSGRNEADLDELDADDDEEVYSAAASHRREMAAVKIQRAYRHVLRLRQTNHNEEVKRGDIAASHARLFAACMKQVSRLDRGKPVYRCLFRGVLPLLLVCLERMLAIAGGVKAHAKKRHRNECAVSYSTGTTEKKLSPKSTFHQRYSKKELWECAAKTMELMGKLPKVQTDPLKRDMEIVMEVLSIRKTGHLKPRLNVDDL</sequence>
<dbReference type="InterPro" id="IPR011990">
    <property type="entry name" value="TPR-like_helical_dom_sf"/>
</dbReference>
<evidence type="ECO:0000256" key="4">
    <source>
        <dbReference type="ARBA" id="ARBA00022840"/>
    </source>
</evidence>
<accession>A0A4S4LYA1</accession>
<dbReference type="GO" id="GO:0004386">
    <property type="term" value="F:helicase activity"/>
    <property type="evidence" value="ECO:0007669"/>
    <property type="project" value="UniProtKB-UniRule"/>
</dbReference>
<evidence type="ECO:0000256" key="3">
    <source>
        <dbReference type="ARBA" id="ARBA00022806"/>
    </source>
</evidence>
<dbReference type="InterPro" id="IPR014016">
    <property type="entry name" value="UvrD-like_ATP-bd"/>
</dbReference>
<dbReference type="Proteomes" id="UP000310158">
    <property type="component" value="Unassembled WGS sequence"/>
</dbReference>
<dbReference type="EMBL" id="SGPL01000142">
    <property type="protein sequence ID" value="THH16781.1"/>
    <property type="molecule type" value="Genomic_DNA"/>
</dbReference>
<evidence type="ECO:0000256" key="2">
    <source>
        <dbReference type="ARBA" id="ARBA00022801"/>
    </source>
</evidence>
<dbReference type="Pfam" id="PF00580">
    <property type="entry name" value="UvrD-helicase"/>
    <property type="match status" value="1"/>
</dbReference>
<evidence type="ECO:0000259" key="6">
    <source>
        <dbReference type="PROSITE" id="PS51198"/>
    </source>
</evidence>
<protein>
    <recommendedName>
        <fullName evidence="6">UvrD-like helicase ATP-binding domain-containing protein</fullName>
    </recommendedName>
</protein>
<dbReference type="Gene3D" id="3.40.50.300">
    <property type="entry name" value="P-loop containing nucleotide triphosphate hydrolases"/>
    <property type="match status" value="1"/>
</dbReference>
<dbReference type="PANTHER" id="PTHR21529">
    <property type="entry name" value="MAMMARY TURMOR VIRUS RECEPTOR HOMOLOG 1, 2 MTVR1, 2"/>
    <property type="match status" value="1"/>
</dbReference>
<dbReference type="GO" id="GO:0016787">
    <property type="term" value="F:hydrolase activity"/>
    <property type="evidence" value="ECO:0007669"/>
    <property type="project" value="UniProtKB-UniRule"/>
</dbReference>
<name>A0A4S4LYA1_9AGAM</name>
<proteinExistence type="predicted"/>
<dbReference type="PANTHER" id="PTHR21529:SF4">
    <property type="entry name" value="TPR AND ANKYRIN REPEAT-CONTAINING PROTEIN 1"/>
    <property type="match status" value="1"/>
</dbReference>
<feature type="binding site" evidence="5">
    <location>
        <begin position="520"/>
        <end position="527"/>
    </location>
    <ligand>
        <name>ATP</name>
        <dbReference type="ChEBI" id="CHEBI:30616"/>
    </ligand>
</feature>
<dbReference type="GO" id="GO:0005524">
    <property type="term" value="F:ATP binding"/>
    <property type="evidence" value="ECO:0007669"/>
    <property type="project" value="UniProtKB-UniRule"/>
</dbReference>
<keyword evidence="2 5" id="KW-0378">Hydrolase</keyword>
<keyword evidence="1 5" id="KW-0547">Nucleotide-binding</keyword>
<comment type="caution">
    <text evidence="7">The sequence shown here is derived from an EMBL/GenBank/DDBJ whole genome shotgun (WGS) entry which is preliminary data.</text>
</comment>
<feature type="domain" description="UvrD-like helicase ATP-binding" evidence="6">
    <location>
        <begin position="499"/>
        <end position="871"/>
    </location>
</feature>
<dbReference type="SUPFAM" id="SSF52540">
    <property type="entry name" value="P-loop containing nucleoside triphosphate hydrolases"/>
    <property type="match status" value="1"/>
</dbReference>
<keyword evidence="3 5" id="KW-0347">Helicase</keyword>
<dbReference type="PROSITE" id="PS51198">
    <property type="entry name" value="UVRD_HELICASE_ATP_BIND"/>
    <property type="match status" value="1"/>
</dbReference>
<dbReference type="InterPro" id="IPR039904">
    <property type="entry name" value="TRANK1"/>
</dbReference>
<organism evidence="7 8">
    <name type="scientific">Bondarzewia mesenterica</name>
    <dbReference type="NCBI Taxonomy" id="1095465"/>
    <lineage>
        <taxon>Eukaryota</taxon>
        <taxon>Fungi</taxon>
        <taxon>Dikarya</taxon>
        <taxon>Basidiomycota</taxon>
        <taxon>Agaricomycotina</taxon>
        <taxon>Agaricomycetes</taxon>
        <taxon>Russulales</taxon>
        <taxon>Bondarzewiaceae</taxon>
        <taxon>Bondarzewia</taxon>
    </lineage>
</organism>
<dbReference type="Gene3D" id="1.25.40.10">
    <property type="entry name" value="Tetratricopeptide repeat domain"/>
    <property type="match status" value="1"/>
</dbReference>
<gene>
    <name evidence="7" type="ORF">EW146_g3907</name>
</gene>
<dbReference type="InterPro" id="IPR027417">
    <property type="entry name" value="P-loop_NTPase"/>
</dbReference>
<evidence type="ECO:0000256" key="1">
    <source>
        <dbReference type="ARBA" id="ARBA00022741"/>
    </source>
</evidence>